<sequence length="33" mass="3582">CGPGATRRISYVSCFGFWFLRGAQGGAVQRAVY</sequence>
<dbReference type="AlphaFoldDB" id="A0A392VW13"/>
<name>A0A392VW13_9FABA</name>
<accession>A0A392VW13</accession>
<organism evidence="1 2">
    <name type="scientific">Trifolium medium</name>
    <dbReference type="NCBI Taxonomy" id="97028"/>
    <lineage>
        <taxon>Eukaryota</taxon>
        <taxon>Viridiplantae</taxon>
        <taxon>Streptophyta</taxon>
        <taxon>Embryophyta</taxon>
        <taxon>Tracheophyta</taxon>
        <taxon>Spermatophyta</taxon>
        <taxon>Magnoliopsida</taxon>
        <taxon>eudicotyledons</taxon>
        <taxon>Gunneridae</taxon>
        <taxon>Pentapetalae</taxon>
        <taxon>rosids</taxon>
        <taxon>fabids</taxon>
        <taxon>Fabales</taxon>
        <taxon>Fabaceae</taxon>
        <taxon>Papilionoideae</taxon>
        <taxon>50 kb inversion clade</taxon>
        <taxon>NPAAA clade</taxon>
        <taxon>Hologalegina</taxon>
        <taxon>IRL clade</taxon>
        <taxon>Trifolieae</taxon>
        <taxon>Trifolium</taxon>
    </lineage>
</organism>
<keyword evidence="2" id="KW-1185">Reference proteome</keyword>
<reference evidence="1 2" key="1">
    <citation type="journal article" date="2018" name="Front. Plant Sci.">
        <title>Red Clover (Trifolium pratense) and Zigzag Clover (T. medium) - A Picture of Genomic Similarities and Differences.</title>
        <authorList>
            <person name="Dluhosova J."/>
            <person name="Istvanek J."/>
            <person name="Nedelnik J."/>
            <person name="Repkova J."/>
        </authorList>
    </citation>
    <scope>NUCLEOTIDE SEQUENCE [LARGE SCALE GENOMIC DNA]</scope>
    <source>
        <strain evidence="2">cv. 10/8</strain>
        <tissue evidence="1">Leaf</tissue>
    </source>
</reference>
<proteinExistence type="predicted"/>
<evidence type="ECO:0000313" key="2">
    <source>
        <dbReference type="Proteomes" id="UP000265520"/>
    </source>
</evidence>
<dbReference type="EMBL" id="LXQA011278497">
    <property type="protein sequence ID" value="MCI91652.1"/>
    <property type="molecule type" value="Genomic_DNA"/>
</dbReference>
<comment type="caution">
    <text evidence="1">The sequence shown here is derived from an EMBL/GenBank/DDBJ whole genome shotgun (WGS) entry which is preliminary data.</text>
</comment>
<evidence type="ECO:0000313" key="1">
    <source>
        <dbReference type="EMBL" id="MCI91652.1"/>
    </source>
</evidence>
<feature type="non-terminal residue" evidence="1">
    <location>
        <position position="1"/>
    </location>
</feature>
<protein>
    <submittedName>
        <fullName evidence="1">Uncharacterized protein</fullName>
    </submittedName>
</protein>
<dbReference type="Proteomes" id="UP000265520">
    <property type="component" value="Unassembled WGS sequence"/>
</dbReference>